<dbReference type="SUPFAM" id="SSF63825">
    <property type="entry name" value="YWTD domain"/>
    <property type="match status" value="1"/>
</dbReference>
<dbReference type="Gene3D" id="2.130.10.10">
    <property type="entry name" value="YVTN repeat-like/Quinoprotein amine dehydrogenase"/>
    <property type="match status" value="1"/>
</dbReference>
<accession>A0ABD0S8B8</accession>
<evidence type="ECO:0000313" key="3">
    <source>
        <dbReference type="Proteomes" id="UP001549921"/>
    </source>
</evidence>
<protein>
    <submittedName>
        <fullName evidence="2">Uncharacterized protein</fullName>
    </submittedName>
</protein>
<proteinExistence type="predicted"/>
<organism evidence="2 3">
    <name type="scientific">Loxostege sticticalis</name>
    <name type="common">Beet webworm moth</name>
    <dbReference type="NCBI Taxonomy" id="481309"/>
    <lineage>
        <taxon>Eukaryota</taxon>
        <taxon>Metazoa</taxon>
        <taxon>Ecdysozoa</taxon>
        <taxon>Arthropoda</taxon>
        <taxon>Hexapoda</taxon>
        <taxon>Insecta</taxon>
        <taxon>Pterygota</taxon>
        <taxon>Neoptera</taxon>
        <taxon>Endopterygota</taxon>
        <taxon>Lepidoptera</taxon>
        <taxon>Glossata</taxon>
        <taxon>Ditrysia</taxon>
        <taxon>Pyraloidea</taxon>
        <taxon>Crambidae</taxon>
        <taxon>Pyraustinae</taxon>
        <taxon>Loxostege</taxon>
    </lineage>
</organism>
<dbReference type="InterPro" id="IPR015943">
    <property type="entry name" value="WD40/YVTN_repeat-like_dom_sf"/>
</dbReference>
<dbReference type="AlphaFoldDB" id="A0ABD0S8B8"/>
<dbReference type="EMBL" id="JBEDNZ010000026">
    <property type="protein sequence ID" value="KAL0810311.1"/>
    <property type="molecule type" value="Genomic_DNA"/>
</dbReference>
<feature type="chain" id="PRO_5044760544" evidence="1">
    <location>
        <begin position="19"/>
        <end position="320"/>
    </location>
</feature>
<comment type="caution">
    <text evidence="2">The sequence shown here is derived from an EMBL/GenBank/DDBJ whole genome shotgun (WGS) entry which is preliminary data.</text>
</comment>
<sequence length="320" mass="35392">MKSLTILSALLLAGFAAADPIKTDILTLTEDFYLEDLVVYTGENEITNIVVPLNSINFNDHTDLENFDVYVFFVEADKGLYVLKNNAATKVLDNGKDVASSMDDSTQVFIGATDGIYTFNAEKKTAEKYGTLTDNIKNILVTNGTDEIFILTEDKVFYKVTEGGTKKEEITNVKDAIQVVLDPLNNLYFVDSKKHVYVKSFEDGTVRKVKGVPANPKFVELLRPPAIVDDGVPLISGKKVYDVHANATAEFTGLILNSKPSAYAVEATLVLYFAHDKKIYQYSVVDIINSTAEMMGQVKSFIEDKAPQVKEAAQKKSIRL</sequence>
<dbReference type="Proteomes" id="UP001549921">
    <property type="component" value="Unassembled WGS sequence"/>
</dbReference>
<keyword evidence="1" id="KW-0732">Signal</keyword>
<feature type="signal peptide" evidence="1">
    <location>
        <begin position="1"/>
        <end position="18"/>
    </location>
</feature>
<gene>
    <name evidence="2" type="ORF">ABMA28_010470</name>
</gene>
<evidence type="ECO:0000313" key="2">
    <source>
        <dbReference type="EMBL" id="KAL0810311.1"/>
    </source>
</evidence>
<name>A0ABD0S8B8_LOXSC</name>
<evidence type="ECO:0000256" key="1">
    <source>
        <dbReference type="SAM" id="SignalP"/>
    </source>
</evidence>
<reference evidence="2 3" key="1">
    <citation type="submission" date="2024-06" db="EMBL/GenBank/DDBJ databases">
        <title>A chromosome-level genome assembly of beet webworm, Loxostege sticticalis.</title>
        <authorList>
            <person name="Zhang Y."/>
        </authorList>
    </citation>
    <scope>NUCLEOTIDE SEQUENCE [LARGE SCALE GENOMIC DNA]</scope>
    <source>
        <strain evidence="2">AQ028</strain>
        <tissue evidence="2">Male pupae</tissue>
    </source>
</reference>